<dbReference type="OrthoDB" id="1675410at2"/>
<dbReference type="Proteomes" id="UP000231932">
    <property type="component" value="Chromosome"/>
</dbReference>
<dbReference type="PANTHER" id="PTHR34975">
    <property type="entry name" value="SPORE GERMINATION PROTEIN A2"/>
    <property type="match status" value="1"/>
</dbReference>
<evidence type="ECO:0000256" key="8">
    <source>
        <dbReference type="SAM" id="Phobius"/>
    </source>
</evidence>
<feature type="transmembrane region" description="Helical" evidence="8">
    <location>
        <begin position="39"/>
        <end position="62"/>
    </location>
</feature>
<dbReference type="PANTHER" id="PTHR34975:SF2">
    <property type="entry name" value="SPORE GERMINATION PROTEIN A2"/>
    <property type="match status" value="1"/>
</dbReference>
<accession>A0A2K8N441</accession>
<sequence>MMHTGYVGSKEARSFLAIVFCASIALTLPQDLALSAGRAGWLSMVIALLVALLACTLFSRIVEFAPGDSVITMAGQWWGSAGRWIVGVILWGYFVLITALVTRAFVEAVIGTILPRTPAHVVMFLFMAVTVYIAYYGIETLSRLSQLVAVVLLVGFLLLLVADLGWMDHRYLYPVLGPGLGTVVAAGVAKSSYFSELVLLGLMFPSIRVVRDSGRIARGAVWIAGVLMILMVLGYTLSFPPPSGADNPFPFYQLARLVYLGRFIQRMEAIFDVLWVLSAVIYIAAGLWAATQSLAQAGDLPVYRPLVFATAALVYGVASLPADYVQTADLTNRYLRTWGWVMLLGLPAVLWVGAVISRRRREG</sequence>
<protein>
    <submittedName>
        <fullName evidence="9">Uncharacterized protein</fullName>
    </submittedName>
</protein>
<evidence type="ECO:0000256" key="6">
    <source>
        <dbReference type="ARBA" id="ARBA00022989"/>
    </source>
</evidence>
<dbReference type="GO" id="GO:0009847">
    <property type="term" value="P:spore germination"/>
    <property type="evidence" value="ECO:0007669"/>
    <property type="project" value="InterPro"/>
</dbReference>
<comment type="subcellular location">
    <subcellularLocation>
        <location evidence="1">Membrane</location>
        <topology evidence="1">Multi-pass membrane protein</topology>
    </subcellularLocation>
</comment>
<dbReference type="Pfam" id="PF03845">
    <property type="entry name" value="Spore_permease"/>
    <property type="match status" value="1"/>
</dbReference>
<evidence type="ECO:0000313" key="10">
    <source>
        <dbReference type="EMBL" id="CAB3391425.1"/>
    </source>
</evidence>
<feature type="transmembrane region" description="Helical" evidence="8">
    <location>
        <begin position="118"/>
        <end position="135"/>
    </location>
</feature>
<dbReference type="NCBIfam" id="TIGR00912">
    <property type="entry name" value="2A0309"/>
    <property type="match status" value="1"/>
</dbReference>
<dbReference type="EMBL" id="LR792683">
    <property type="protein sequence ID" value="CAB3391425.1"/>
    <property type="molecule type" value="Genomic_DNA"/>
</dbReference>
<feature type="transmembrane region" description="Helical" evidence="8">
    <location>
        <begin position="216"/>
        <end position="237"/>
    </location>
</feature>
<feature type="transmembrane region" description="Helical" evidence="8">
    <location>
        <begin position="147"/>
        <end position="167"/>
    </location>
</feature>
<dbReference type="EMBL" id="CP024955">
    <property type="protein sequence ID" value="ATY84198.1"/>
    <property type="molecule type" value="Genomic_DNA"/>
</dbReference>
<dbReference type="RefSeq" id="WP_100667026.1">
    <property type="nucleotide sequence ID" value="NZ_CP024955.1"/>
</dbReference>
<keyword evidence="6 8" id="KW-1133">Transmembrane helix</keyword>
<keyword evidence="11" id="KW-1185">Reference proteome</keyword>
<feature type="transmembrane region" description="Helical" evidence="8">
    <location>
        <begin position="83"/>
        <end position="106"/>
    </location>
</feature>
<feature type="transmembrane region" description="Helical" evidence="8">
    <location>
        <begin position="302"/>
        <end position="318"/>
    </location>
</feature>
<evidence type="ECO:0000256" key="1">
    <source>
        <dbReference type="ARBA" id="ARBA00004141"/>
    </source>
</evidence>
<evidence type="ECO:0000256" key="4">
    <source>
        <dbReference type="ARBA" id="ARBA00022544"/>
    </source>
</evidence>
<reference evidence="9" key="2">
    <citation type="journal article" date="2018" name="Genome Announc.">
        <title>Complete Genome Sequence of Kyrpidia sp. Strain EA-1, a Thermophilic Knallgas Bacterium, Isolated from the Azores.</title>
        <authorList>
            <person name="Reiner J.E."/>
            <person name="Lapp C.J."/>
            <person name="Bunk B."/>
            <person name="Sproer C."/>
            <person name="Overmann J."/>
            <person name="Gescher J."/>
        </authorList>
    </citation>
    <scope>NUCLEOTIDE SEQUENCE</scope>
    <source>
        <strain evidence="9">EA-1</strain>
    </source>
</reference>
<gene>
    <name evidence="10" type="ORF">COOX1_0905</name>
    <name evidence="9" type="ORF">CVV65_03900</name>
</gene>
<comment type="similarity">
    <text evidence="2">Belongs to the amino acid-polyamine-organocation (APC) superfamily. Spore germination protein (SGP) (TC 2.A.3.9) family.</text>
</comment>
<evidence type="ECO:0000313" key="9">
    <source>
        <dbReference type="EMBL" id="ATY84198.1"/>
    </source>
</evidence>
<dbReference type="KEGG" id="kyr:CVV65_03900"/>
<reference evidence="10 12" key="3">
    <citation type="submission" date="2020-04" db="EMBL/GenBank/DDBJ databases">
        <authorList>
            <person name="Hogendoorn C."/>
        </authorList>
    </citation>
    <scope>NUCLEOTIDE SEQUENCE [LARGE SCALE GENOMIC DNA]</scope>
    <source>
        <strain evidence="10">COOX1</strain>
    </source>
</reference>
<keyword evidence="3" id="KW-0813">Transport</keyword>
<evidence type="ECO:0000313" key="12">
    <source>
        <dbReference type="Proteomes" id="UP000502196"/>
    </source>
</evidence>
<dbReference type="Proteomes" id="UP000502196">
    <property type="component" value="Chromosome"/>
</dbReference>
<reference evidence="11" key="1">
    <citation type="submission" date="2017-11" db="EMBL/GenBank/DDBJ databases">
        <title>Complete Genome Sequence of Kyrpidia sp. Strain EA-1, a thermophilic, hydrogen-oxidizing Bacterium, isolated from the Azores.</title>
        <authorList>
            <person name="Reiner J.E."/>
            <person name="Lapp C.J."/>
            <person name="Bunk B."/>
            <person name="Gescher J."/>
        </authorList>
    </citation>
    <scope>NUCLEOTIDE SEQUENCE [LARGE SCALE GENOMIC DNA]</scope>
    <source>
        <strain evidence="11">EA-1</strain>
    </source>
</reference>
<feature type="transmembrane region" description="Helical" evidence="8">
    <location>
        <begin position="179"/>
        <end position="204"/>
    </location>
</feature>
<keyword evidence="7 8" id="KW-0472">Membrane</keyword>
<dbReference type="InterPro" id="IPR004761">
    <property type="entry name" value="Spore_GerAB"/>
</dbReference>
<keyword evidence="4" id="KW-0309">Germination</keyword>
<dbReference type="GO" id="GO:0016020">
    <property type="term" value="C:membrane"/>
    <property type="evidence" value="ECO:0007669"/>
    <property type="project" value="UniProtKB-SubCell"/>
</dbReference>
<evidence type="ECO:0000256" key="5">
    <source>
        <dbReference type="ARBA" id="ARBA00022692"/>
    </source>
</evidence>
<feature type="transmembrane region" description="Helical" evidence="8">
    <location>
        <begin position="338"/>
        <end position="357"/>
    </location>
</feature>
<proteinExistence type="inferred from homology"/>
<evidence type="ECO:0000256" key="7">
    <source>
        <dbReference type="ARBA" id="ARBA00023136"/>
    </source>
</evidence>
<evidence type="ECO:0000256" key="2">
    <source>
        <dbReference type="ARBA" id="ARBA00007998"/>
    </source>
</evidence>
<keyword evidence="5 8" id="KW-0812">Transmembrane</keyword>
<evidence type="ECO:0000256" key="3">
    <source>
        <dbReference type="ARBA" id="ARBA00022448"/>
    </source>
</evidence>
<dbReference type="Gene3D" id="1.20.1740.10">
    <property type="entry name" value="Amino acid/polyamine transporter I"/>
    <property type="match status" value="1"/>
</dbReference>
<feature type="transmembrane region" description="Helical" evidence="8">
    <location>
        <begin position="269"/>
        <end position="290"/>
    </location>
</feature>
<evidence type="ECO:0000313" key="11">
    <source>
        <dbReference type="Proteomes" id="UP000231932"/>
    </source>
</evidence>
<name>A0A2K8N441_9BACL</name>
<organism evidence="9 11">
    <name type="scientific">Kyrpidia spormannii</name>
    <dbReference type="NCBI Taxonomy" id="2055160"/>
    <lineage>
        <taxon>Bacteria</taxon>
        <taxon>Bacillati</taxon>
        <taxon>Bacillota</taxon>
        <taxon>Bacilli</taxon>
        <taxon>Bacillales</taxon>
        <taxon>Alicyclobacillaceae</taxon>
        <taxon>Kyrpidia</taxon>
    </lineage>
</organism>
<dbReference type="AlphaFoldDB" id="A0A2K8N441"/>